<gene>
    <name evidence="6" type="ORF">RchiOBHm_Chr2g0102311</name>
</gene>
<dbReference type="SMR" id="A0A2P6RMK9"/>
<sequence>MAEETTSTSKPHALLVPSPGLGHLIPIMELADCLVTDHNFQATVLVVSSNIRAQSQVIQSARTQKPFEIIELPPLEASSGHDANPAGAVFTNLPAIMLDARDALRSAISALEPKPAAMIVDLFGTPALTVADEFHMLKYVKVVSTAWPLTLLLYAPVLDKKVEGEYLDRTEPLQIPGCKPVRPEDVVKPMINRKSREYECFLRAGVEMATMSDGIFANTWEELEPVTLKAMREDPEWKQVLKVPVYAIGPMVRVGGQESAGPRSELLGWLDVQPKNSVLYIALGSGGVLSAEQITEMAWGLEFSAQRFIWVVHPPRDGDKGNDISDYLHEGFVARTQDKGVVVTTWAPQSEILAHPSVGGFLSHCGWSSALESILNLKPMIAWPLFAEQKMLGTQQVEELKVSIRPKVLPTKAIVRREEVEELVRKIMDQEAGDAMRARANEIKESGEAALREGGSTFKTMSELAKLCKINTQRQSQKVSFESLA</sequence>
<dbReference type="CDD" id="cd03784">
    <property type="entry name" value="GT1_Gtf-like"/>
    <property type="match status" value="1"/>
</dbReference>
<accession>A0A2P6RMK9</accession>
<organism evidence="6 7">
    <name type="scientific">Rosa chinensis</name>
    <name type="common">China rose</name>
    <dbReference type="NCBI Taxonomy" id="74649"/>
    <lineage>
        <taxon>Eukaryota</taxon>
        <taxon>Viridiplantae</taxon>
        <taxon>Streptophyta</taxon>
        <taxon>Embryophyta</taxon>
        <taxon>Tracheophyta</taxon>
        <taxon>Spermatophyta</taxon>
        <taxon>Magnoliopsida</taxon>
        <taxon>eudicotyledons</taxon>
        <taxon>Gunneridae</taxon>
        <taxon>Pentapetalae</taxon>
        <taxon>rosids</taxon>
        <taxon>fabids</taxon>
        <taxon>Rosales</taxon>
        <taxon>Rosaceae</taxon>
        <taxon>Rosoideae</taxon>
        <taxon>Rosoideae incertae sedis</taxon>
        <taxon>Rosa</taxon>
    </lineage>
</organism>
<evidence type="ECO:0000256" key="2">
    <source>
        <dbReference type="ARBA" id="ARBA00022676"/>
    </source>
</evidence>
<evidence type="ECO:0000256" key="1">
    <source>
        <dbReference type="ARBA" id="ARBA00009995"/>
    </source>
</evidence>
<keyword evidence="7" id="KW-1185">Reference proteome</keyword>
<evidence type="ECO:0000256" key="3">
    <source>
        <dbReference type="ARBA" id="ARBA00022679"/>
    </source>
</evidence>
<evidence type="ECO:0000313" key="6">
    <source>
        <dbReference type="EMBL" id="PRQ47676.1"/>
    </source>
</evidence>
<dbReference type="EMBL" id="PDCK01000040">
    <property type="protein sequence ID" value="PRQ47676.1"/>
    <property type="molecule type" value="Genomic_DNA"/>
</dbReference>
<name>A0A2P6RMK9_ROSCH</name>
<dbReference type="EC" id="2.4.1.-" evidence="5"/>
<dbReference type="SUPFAM" id="SSF53756">
    <property type="entry name" value="UDP-Glycosyltransferase/glycogen phosphorylase"/>
    <property type="match status" value="1"/>
</dbReference>
<dbReference type="InterPro" id="IPR002213">
    <property type="entry name" value="UDP_glucos_trans"/>
</dbReference>
<keyword evidence="2 4" id="KW-0328">Glycosyltransferase</keyword>
<dbReference type="AlphaFoldDB" id="A0A2P6RMK9"/>
<dbReference type="PANTHER" id="PTHR48046:SF1">
    <property type="entry name" value="GLYCOSYLTRANSFERASE-RELATED"/>
    <property type="match status" value="1"/>
</dbReference>
<dbReference type="Pfam" id="PF00201">
    <property type="entry name" value="UDPGT"/>
    <property type="match status" value="1"/>
</dbReference>
<proteinExistence type="inferred from homology"/>
<dbReference type="InterPro" id="IPR035595">
    <property type="entry name" value="UDP_glycos_trans_CS"/>
</dbReference>
<keyword evidence="3 4" id="KW-0808">Transferase</keyword>
<dbReference type="OMA" id="WTDQTRI"/>
<dbReference type="GO" id="GO:0008194">
    <property type="term" value="F:UDP-glycosyltransferase activity"/>
    <property type="evidence" value="ECO:0007669"/>
    <property type="project" value="InterPro"/>
</dbReference>
<dbReference type="Proteomes" id="UP000238479">
    <property type="component" value="Chromosome 2"/>
</dbReference>
<protein>
    <recommendedName>
        <fullName evidence="5">Glycosyltransferase</fullName>
        <ecNumber evidence="5">2.4.1.-</ecNumber>
    </recommendedName>
</protein>
<evidence type="ECO:0000256" key="5">
    <source>
        <dbReference type="RuleBase" id="RU362057"/>
    </source>
</evidence>
<comment type="similarity">
    <text evidence="1 4">Belongs to the UDP-glycosyltransferase family.</text>
</comment>
<dbReference type="PROSITE" id="PS00375">
    <property type="entry name" value="UDPGT"/>
    <property type="match status" value="1"/>
</dbReference>
<reference evidence="6 7" key="1">
    <citation type="journal article" date="2018" name="Nat. Genet.">
        <title>The Rosa genome provides new insights in the design of modern roses.</title>
        <authorList>
            <person name="Bendahmane M."/>
        </authorList>
    </citation>
    <scope>NUCLEOTIDE SEQUENCE [LARGE SCALE GENOMIC DNA]</scope>
    <source>
        <strain evidence="7">cv. Old Blush</strain>
    </source>
</reference>
<comment type="caution">
    <text evidence="6">The sequence shown here is derived from an EMBL/GenBank/DDBJ whole genome shotgun (WGS) entry which is preliminary data.</text>
</comment>
<dbReference type="PANTHER" id="PTHR48046">
    <property type="entry name" value="UDP-GLYCOSYLTRANSFERASE 72E1"/>
    <property type="match status" value="1"/>
</dbReference>
<dbReference type="OrthoDB" id="5835829at2759"/>
<evidence type="ECO:0000256" key="4">
    <source>
        <dbReference type="RuleBase" id="RU003718"/>
    </source>
</evidence>
<dbReference type="FunFam" id="3.40.50.2000:FF:000060">
    <property type="entry name" value="Glycosyltransferase"/>
    <property type="match status" value="1"/>
</dbReference>
<dbReference type="STRING" id="74649.A0A2P6RMK9"/>
<evidence type="ECO:0000313" key="7">
    <source>
        <dbReference type="Proteomes" id="UP000238479"/>
    </source>
</evidence>
<dbReference type="Gene3D" id="3.40.50.2000">
    <property type="entry name" value="Glycogen Phosphorylase B"/>
    <property type="match status" value="2"/>
</dbReference>
<dbReference type="Gramene" id="PRQ47676">
    <property type="protein sequence ID" value="PRQ47676"/>
    <property type="gene ID" value="RchiOBHm_Chr2g0102311"/>
</dbReference>